<dbReference type="Proteomes" id="UP000325212">
    <property type="component" value="Unassembled WGS sequence"/>
</dbReference>
<dbReference type="InterPro" id="IPR037143">
    <property type="entry name" value="4-PPantetheinyl_Trfase_dom_sf"/>
</dbReference>
<dbReference type="EMBL" id="BJLA01000017">
    <property type="protein sequence ID" value="GEA32986.1"/>
    <property type="molecule type" value="Genomic_DNA"/>
</dbReference>
<organism evidence="4 5">
    <name type="scientific">Clostridium diolis</name>
    <dbReference type="NCBI Taxonomy" id="223919"/>
    <lineage>
        <taxon>Bacteria</taxon>
        <taxon>Bacillati</taxon>
        <taxon>Bacillota</taxon>
        <taxon>Clostridia</taxon>
        <taxon>Eubacteriales</taxon>
        <taxon>Clostridiaceae</taxon>
        <taxon>Clostridium</taxon>
    </lineage>
</organism>
<dbReference type="GO" id="GO:0019878">
    <property type="term" value="P:lysine biosynthetic process via aminoadipic acid"/>
    <property type="evidence" value="ECO:0007669"/>
    <property type="project" value="TreeGrafter"/>
</dbReference>
<evidence type="ECO:0000256" key="1">
    <source>
        <dbReference type="ARBA" id="ARBA00010990"/>
    </source>
</evidence>
<dbReference type="GO" id="GO:0008897">
    <property type="term" value="F:holo-[acyl-carrier-protein] synthase activity"/>
    <property type="evidence" value="ECO:0007669"/>
    <property type="project" value="InterPro"/>
</dbReference>
<evidence type="ECO:0000313" key="5">
    <source>
        <dbReference type="Proteomes" id="UP000325212"/>
    </source>
</evidence>
<keyword evidence="5" id="KW-1185">Reference proteome</keyword>
<dbReference type="InterPro" id="IPR050559">
    <property type="entry name" value="P-Pant_transferase_sf"/>
</dbReference>
<dbReference type="Gene3D" id="3.90.470.20">
    <property type="entry name" value="4'-phosphopantetheinyl transferase domain"/>
    <property type="match status" value="2"/>
</dbReference>
<comment type="similarity">
    <text evidence="1">Belongs to the P-Pant transferase superfamily. Gsp/Sfp/HetI/AcpT family.</text>
</comment>
<dbReference type="GO" id="GO:0005829">
    <property type="term" value="C:cytosol"/>
    <property type="evidence" value="ECO:0007669"/>
    <property type="project" value="TreeGrafter"/>
</dbReference>
<feature type="domain" description="4'-phosphopantetheinyl transferase" evidence="3">
    <location>
        <begin position="112"/>
        <end position="204"/>
    </location>
</feature>
<proteinExistence type="inferred from homology"/>
<dbReference type="AlphaFoldDB" id="A0AAV3W4S7"/>
<reference evidence="4 5" key="1">
    <citation type="submission" date="2019-06" db="EMBL/GenBank/DDBJ databases">
        <title>Draft genome sequence of Clostridium diolis DSM 15410.</title>
        <authorList>
            <person name="Kobayashi H."/>
            <person name="Tanizawa Y."/>
            <person name="Tohno M."/>
        </authorList>
    </citation>
    <scope>NUCLEOTIDE SEQUENCE [LARGE SCALE GENOMIC DNA]</scope>
    <source>
        <strain evidence="4 5">DSM 15410</strain>
    </source>
</reference>
<gene>
    <name evidence="4" type="primary">sfp</name>
    <name evidence="4" type="ORF">CDIOL_39090</name>
</gene>
<sequence>MIGELYNSIKTKILILDNIQDISEEQYADIYELLSEERKEKVNKLRFMKDKVQSISAYCLLKYGLKRFYDVVEMPNFLYHKQHKPYFKDSNIFFNLSHCFNAVCCAISYQEVGIDIQDNNDCYENILNYSMNSNEIAVIENSTNPKDVFYRYWTLKESYFKYIGTGISNDLNKIDFSAFQQERFTYKDLKFLTISRRSYCLAFCGVELPEVIDVSYQEIII</sequence>
<dbReference type="PANTHER" id="PTHR12215:SF10">
    <property type="entry name" value="L-AMINOADIPATE-SEMIALDEHYDE DEHYDROGENASE-PHOSPHOPANTETHEINYL TRANSFERASE"/>
    <property type="match status" value="1"/>
</dbReference>
<dbReference type="GO" id="GO:0000287">
    <property type="term" value="F:magnesium ion binding"/>
    <property type="evidence" value="ECO:0007669"/>
    <property type="project" value="InterPro"/>
</dbReference>
<dbReference type="InterPro" id="IPR008278">
    <property type="entry name" value="4-PPantetheinyl_Trfase_dom"/>
</dbReference>
<comment type="caution">
    <text evidence="4">The sequence shown here is derived from an EMBL/GenBank/DDBJ whole genome shotgun (WGS) entry which is preliminary data.</text>
</comment>
<evidence type="ECO:0000256" key="2">
    <source>
        <dbReference type="ARBA" id="ARBA00022679"/>
    </source>
</evidence>
<keyword evidence="2 4" id="KW-0808">Transferase</keyword>
<dbReference type="Pfam" id="PF01648">
    <property type="entry name" value="ACPS"/>
    <property type="match status" value="1"/>
</dbReference>
<dbReference type="SUPFAM" id="SSF56214">
    <property type="entry name" value="4'-phosphopantetheinyl transferase"/>
    <property type="match status" value="2"/>
</dbReference>
<dbReference type="RefSeq" id="WP_039771684.1">
    <property type="nucleotide sequence ID" value="NZ_BJLA01000017.1"/>
</dbReference>
<name>A0AAV3W4S7_9CLOT</name>
<dbReference type="PANTHER" id="PTHR12215">
    <property type="entry name" value="PHOSPHOPANTETHEINE TRANSFERASE"/>
    <property type="match status" value="1"/>
</dbReference>
<accession>A0AAV3W4S7</accession>
<evidence type="ECO:0000313" key="4">
    <source>
        <dbReference type="EMBL" id="GEA32986.1"/>
    </source>
</evidence>
<evidence type="ECO:0000259" key="3">
    <source>
        <dbReference type="Pfam" id="PF01648"/>
    </source>
</evidence>
<protein>
    <submittedName>
        <fullName evidence="4">4'-phosphopantetheinyl transferase</fullName>
    </submittedName>
</protein>